<comment type="caution">
    <text evidence="2">The sequence shown here is derived from an EMBL/GenBank/DDBJ whole genome shotgun (WGS) entry which is preliminary data.</text>
</comment>
<sequence length="101" mass="11183">MSKPQSSQQRSAKIHERARHLWEEAGRPAAGAEAFEEEAAQLVAIEQAPHARTIPLSQSLSEPEAEPIEALENQGEFPTLTDQGEESSGPKRRSDRKRDPN</sequence>
<feature type="region of interest" description="Disordered" evidence="1">
    <location>
        <begin position="54"/>
        <end position="101"/>
    </location>
</feature>
<dbReference type="EMBL" id="ARYM01000007">
    <property type="protein sequence ID" value="KCZ99063.1"/>
    <property type="molecule type" value="Genomic_DNA"/>
</dbReference>
<proteinExistence type="predicted"/>
<organism evidence="2 3">
    <name type="scientific">Hyphomonas polymorpha PS728</name>
    <dbReference type="NCBI Taxonomy" id="1280954"/>
    <lineage>
        <taxon>Bacteria</taxon>
        <taxon>Pseudomonadati</taxon>
        <taxon>Pseudomonadota</taxon>
        <taxon>Alphaproteobacteria</taxon>
        <taxon>Hyphomonadales</taxon>
        <taxon>Hyphomonadaceae</taxon>
        <taxon>Hyphomonas</taxon>
    </lineage>
</organism>
<gene>
    <name evidence="2" type="ORF">HPO_07547</name>
</gene>
<name>A0A062VHR3_9PROT</name>
<accession>A0A062VHR3</accession>
<evidence type="ECO:0000313" key="2">
    <source>
        <dbReference type="EMBL" id="KCZ99063.1"/>
    </source>
</evidence>
<evidence type="ECO:0000313" key="3">
    <source>
        <dbReference type="Proteomes" id="UP000027100"/>
    </source>
</evidence>
<dbReference type="STRING" id="1280954.HPO_07547"/>
<dbReference type="eggNOG" id="ENOG50339JT">
    <property type="taxonomic scope" value="Bacteria"/>
</dbReference>
<evidence type="ECO:0000256" key="1">
    <source>
        <dbReference type="SAM" id="MobiDB-lite"/>
    </source>
</evidence>
<evidence type="ECO:0008006" key="4">
    <source>
        <dbReference type="Google" id="ProtNLM"/>
    </source>
</evidence>
<dbReference type="AlphaFoldDB" id="A0A062VHR3"/>
<protein>
    <recommendedName>
        <fullName evidence="4">DUF2934 domain-containing protein</fullName>
    </recommendedName>
</protein>
<dbReference type="Proteomes" id="UP000027100">
    <property type="component" value="Unassembled WGS sequence"/>
</dbReference>
<reference evidence="2 3" key="1">
    <citation type="journal article" date="2014" name="Antonie Van Leeuwenhoek">
        <title>Hyphomonas beringensis sp. nov. and Hyphomonas chukchiensis sp. nov., isolated from surface seawater of the Bering Sea and Chukchi Sea.</title>
        <authorList>
            <person name="Li C."/>
            <person name="Lai Q."/>
            <person name="Li G."/>
            <person name="Dong C."/>
            <person name="Wang J."/>
            <person name="Liao Y."/>
            <person name="Shao Z."/>
        </authorList>
    </citation>
    <scope>NUCLEOTIDE SEQUENCE [LARGE SCALE GENOMIC DNA]</scope>
    <source>
        <strain evidence="2 3">PS728</strain>
    </source>
</reference>
<keyword evidence="3" id="KW-1185">Reference proteome</keyword>